<gene>
    <name evidence="2" type="ORF">SVA_1516</name>
</gene>
<reference evidence="2 3" key="1">
    <citation type="submission" date="2015-08" db="EMBL/GenBank/DDBJ databases">
        <title>Complete genome sequence of Sulfurifustis variabilis.</title>
        <authorList>
            <person name="Miura A."/>
            <person name="Kojima H."/>
            <person name="Fukui M."/>
        </authorList>
    </citation>
    <scope>NUCLEOTIDE SEQUENCE [LARGE SCALE GENOMIC DNA]</scope>
    <source>
        <strain evidence="3">skN76</strain>
    </source>
</reference>
<protein>
    <submittedName>
        <fullName evidence="2">NAD-dependent epimerase</fullName>
    </submittedName>
</protein>
<dbReference type="KEGG" id="sva:SVA_1516"/>
<organism evidence="2 3">
    <name type="scientific">Sulfurifustis variabilis</name>
    <dbReference type="NCBI Taxonomy" id="1675686"/>
    <lineage>
        <taxon>Bacteria</taxon>
        <taxon>Pseudomonadati</taxon>
        <taxon>Pseudomonadota</taxon>
        <taxon>Gammaproteobacteria</taxon>
        <taxon>Acidiferrobacterales</taxon>
        <taxon>Acidiferrobacteraceae</taxon>
        <taxon>Sulfurifustis</taxon>
    </lineage>
</organism>
<name>A0A1B4V3E6_9GAMM</name>
<dbReference type="Gene3D" id="3.40.50.720">
    <property type="entry name" value="NAD(P)-binding Rossmann-like Domain"/>
    <property type="match status" value="1"/>
</dbReference>
<dbReference type="PANTHER" id="PTHR43245:SF23">
    <property type="entry name" value="NAD(P)-BINDING DOMAIN-CONTAINING PROTEIN"/>
    <property type="match status" value="1"/>
</dbReference>
<sequence length="357" mass="39173">MRIVVTGNMGYIGPSVVERLRASYPGAELVGLDAGYFAHCLTCGDGLPERRLDLQYFADVRRPPERLLEGAYAVVHLAAISNDPMGRTYERVTAEINHQASVRLARAAKAAGVRRFVFASSCSMYGYAADGERREGDPLNPLTAYARSKVAVERELESLADDGFVVTALRFATACGMSKRLRLDLVLNDFVAGAVLNREIGILSDGSPWRPLIHVDDMARAIDWAVERGPGPGAYVAVNAGADEWNYQVRDLAEAVARIIPGVRVSINPDAVPDKRSYRVSFALFRTLAPRHQPQIDLDEAIRGLQAGIETVRFGDRDFRRSPYIRLKVLGDLRADGLVDETLHWATPSALPRAAQA</sequence>
<dbReference type="InterPro" id="IPR036291">
    <property type="entry name" value="NAD(P)-bd_dom_sf"/>
</dbReference>
<dbReference type="InterPro" id="IPR001509">
    <property type="entry name" value="Epimerase_deHydtase"/>
</dbReference>
<dbReference type="OrthoDB" id="9801785at2"/>
<dbReference type="AlphaFoldDB" id="A0A1B4V3E6"/>
<dbReference type="Pfam" id="PF01370">
    <property type="entry name" value="Epimerase"/>
    <property type="match status" value="1"/>
</dbReference>
<dbReference type="CDD" id="cd08946">
    <property type="entry name" value="SDR_e"/>
    <property type="match status" value="1"/>
</dbReference>
<dbReference type="EMBL" id="AP014936">
    <property type="protein sequence ID" value="BAU48078.1"/>
    <property type="molecule type" value="Genomic_DNA"/>
</dbReference>
<proteinExistence type="predicted"/>
<accession>A0A1B4V3E6</accession>
<dbReference type="SUPFAM" id="SSF51735">
    <property type="entry name" value="NAD(P)-binding Rossmann-fold domains"/>
    <property type="match status" value="1"/>
</dbReference>
<dbReference type="RefSeq" id="WP_096460625.1">
    <property type="nucleotide sequence ID" value="NZ_AP014936.1"/>
</dbReference>
<dbReference type="InterPro" id="IPR050177">
    <property type="entry name" value="Lipid_A_modif_metabolic_enz"/>
</dbReference>
<evidence type="ECO:0000313" key="2">
    <source>
        <dbReference type="EMBL" id="BAU48078.1"/>
    </source>
</evidence>
<feature type="domain" description="NAD-dependent epimerase/dehydratase" evidence="1">
    <location>
        <begin position="3"/>
        <end position="236"/>
    </location>
</feature>
<keyword evidence="3" id="KW-1185">Reference proteome</keyword>
<evidence type="ECO:0000313" key="3">
    <source>
        <dbReference type="Proteomes" id="UP000218899"/>
    </source>
</evidence>
<dbReference type="PANTHER" id="PTHR43245">
    <property type="entry name" value="BIFUNCTIONAL POLYMYXIN RESISTANCE PROTEIN ARNA"/>
    <property type="match status" value="1"/>
</dbReference>
<dbReference type="Proteomes" id="UP000218899">
    <property type="component" value="Chromosome"/>
</dbReference>
<evidence type="ECO:0000259" key="1">
    <source>
        <dbReference type="Pfam" id="PF01370"/>
    </source>
</evidence>